<evidence type="ECO:0000313" key="1">
    <source>
        <dbReference type="EMBL" id="MCW3783913.1"/>
    </source>
</evidence>
<protein>
    <submittedName>
        <fullName evidence="1">Uncharacterized protein</fullName>
    </submittedName>
</protein>
<dbReference type="Proteomes" id="UP001207582">
    <property type="component" value="Unassembled WGS sequence"/>
</dbReference>
<accession>A0ABT3J896</accession>
<gene>
    <name evidence="1" type="ORF">OM960_20475</name>
</gene>
<name>A0ABT3J896_9RHOB</name>
<reference evidence="1 2" key="1">
    <citation type="submission" date="2022-10" db="EMBL/GenBank/DDBJ databases">
        <title>Defluviimonas sp. CAU 1641 isolated from mud.</title>
        <authorList>
            <person name="Kim W."/>
        </authorList>
    </citation>
    <scope>NUCLEOTIDE SEQUENCE [LARGE SCALE GENOMIC DNA]</scope>
    <source>
        <strain evidence="1 2">CAU 1641</strain>
    </source>
</reference>
<organism evidence="1 2">
    <name type="scientific">Defluviimonas salinarum</name>
    <dbReference type="NCBI Taxonomy" id="2992147"/>
    <lineage>
        <taxon>Bacteria</taxon>
        <taxon>Pseudomonadati</taxon>
        <taxon>Pseudomonadota</taxon>
        <taxon>Alphaproteobacteria</taxon>
        <taxon>Rhodobacterales</taxon>
        <taxon>Paracoccaceae</taxon>
        <taxon>Albidovulum</taxon>
    </lineage>
</organism>
<comment type="caution">
    <text evidence="1">The sequence shown here is derived from an EMBL/GenBank/DDBJ whole genome shotgun (WGS) entry which is preliminary data.</text>
</comment>
<keyword evidence="2" id="KW-1185">Reference proteome</keyword>
<sequence length="123" mass="13115">MSDITTDEASCIIEVAALCDFDEMDADDLDAAGNCAVDGAYRLRLTDAGEAADPKDLALDIFHHIVPIACLEDFDILIRLEKPSDSGTGWLRRDLGRQSAAVLEAPYGAESLMAEPSDDGPTA</sequence>
<dbReference type="EMBL" id="JAPDOG010000027">
    <property type="protein sequence ID" value="MCW3783913.1"/>
    <property type="molecule type" value="Genomic_DNA"/>
</dbReference>
<proteinExistence type="predicted"/>
<dbReference type="RefSeq" id="WP_264773292.1">
    <property type="nucleotide sequence ID" value="NZ_JAPDOG010000027.1"/>
</dbReference>
<evidence type="ECO:0000313" key="2">
    <source>
        <dbReference type="Proteomes" id="UP001207582"/>
    </source>
</evidence>